<dbReference type="CDD" id="cd03139">
    <property type="entry name" value="GATase1_PfpI_2"/>
    <property type="match status" value="1"/>
</dbReference>
<feature type="domain" description="DJ-1/PfpI" evidence="2">
    <location>
        <begin position="11"/>
        <end position="158"/>
    </location>
</feature>
<reference evidence="4" key="1">
    <citation type="journal article" date="2017" name="Genome Biol.">
        <title>Comparative genomics reveals high biological diversity and specific adaptations in the industrially and medically important fungal genus Aspergillus.</title>
        <authorList>
            <person name="de Vries R.P."/>
            <person name="Riley R."/>
            <person name="Wiebenga A."/>
            <person name="Aguilar-Osorio G."/>
            <person name="Amillis S."/>
            <person name="Uchima C.A."/>
            <person name="Anderluh G."/>
            <person name="Asadollahi M."/>
            <person name="Askin M."/>
            <person name="Barry K."/>
            <person name="Battaglia E."/>
            <person name="Bayram O."/>
            <person name="Benocci T."/>
            <person name="Braus-Stromeyer S.A."/>
            <person name="Caldana C."/>
            <person name="Canovas D."/>
            <person name="Cerqueira G.C."/>
            <person name="Chen F."/>
            <person name="Chen W."/>
            <person name="Choi C."/>
            <person name="Clum A."/>
            <person name="Dos Santos R.A."/>
            <person name="Damasio A.R."/>
            <person name="Diallinas G."/>
            <person name="Emri T."/>
            <person name="Fekete E."/>
            <person name="Flipphi M."/>
            <person name="Freyberg S."/>
            <person name="Gallo A."/>
            <person name="Gournas C."/>
            <person name="Habgood R."/>
            <person name="Hainaut M."/>
            <person name="Harispe M.L."/>
            <person name="Henrissat B."/>
            <person name="Hilden K.S."/>
            <person name="Hope R."/>
            <person name="Hossain A."/>
            <person name="Karabika E."/>
            <person name="Karaffa L."/>
            <person name="Karanyi Z."/>
            <person name="Krasevec N."/>
            <person name="Kuo A."/>
            <person name="Kusch H."/>
            <person name="LaButti K."/>
            <person name="Lagendijk E.L."/>
            <person name="Lapidus A."/>
            <person name="Levasseur A."/>
            <person name="Lindquist E."/>
            <person name="Lipzen A."/>
            <person name="Logrieco A.F."/>
            <person name="MacCabe A."/>
            <person name="Maekelae M.R."/>
            <person name="Malavazi I."/>
            <person name="Melin P."/>
            <person name="Meyer V."/>
            <person name="Mielnichuk N."/>
            <person name="Miskei M."/>
            <person name="Molnar A.P."/>
            <person name="Mule G."/>
            <person name="Ngan C.Y."/>
            <person name="Orejas M."/>
            <person name="Orosz E."/>
            <person name="Ouedraogo J.P."/>
            <person name="Overkamp K.M."/>
            <person name="Park H.-S."/>
            <person name="Perrone G."/>
            <person name="Piumi F."/>
            <person name="Punt P.J."/>
            <person name="Ram A.F."/>
            <person name="Ramon A."/>
            <person name="Rauscher S."/>
            <person name="Record E."/>
            <person name="Riano-Pachon D.M."/>
            <person name="Robert V."/>
            <person name="Roehrig J."/>
            <person name="Ruller R."/>
            <person name="Salamov A."/>
            <person name="Salih N.S."/>
            <person name="Samson R.A."/>
            <person name="Sandor E."/>
            <person name="Sanguinetti M."/>
            <person name="Schuetze T."/>
            <person name="Sepcic K."/>
            <person name="Shelest E."/>
            <person name="Sherlock G."/>
            <person name="Sophianopoulou V."/>
            <person name="Squina F.M."/>
            <person name="Sun H."/>
            <person name="Susca A."/>
            <person name="Todd R.B."/>
            <person name="Tsang A."/>
            <person name="Unkles S.E."/>
            <person name="van de Wiele N."/>
            <person name="van Rossen-Uffink D."/>
            <person name="Oliveira J.V."/>
            <person name="Vesth T.C."/>
            <person name="Visser J."/>
            <person name="Yu J.-H."/>
            <person name="Zhou M."/>
            <person name="Andersen M.R."/>
            <person name="Archer D.B."/>
            <person name="Baker S.E."/>
            <person name="Benoit I."/>
            <person name="Brakhage A.A."/>
            <person name="Braus G.H."/>
            <person name="Fischer R."/>
            <person name="Frisvad J.C."/>
            <person name="Goldman G.H."/>
            <person name="Houbraken J."/>
            <person name="Oakley B."/>
            <person name="Pocsi I."/>
            <person name="Scazzocchio C."/>
            <person name="Seiboth B."/>
            <person name="vanKuyk P.A."/>
            <person name="Wortman J."/>
            <person name="Dyer P.S."/>
            <person name="Grigoriev I.V."/>
        </authorList>
    </citation>
    <scope>NUCLEOTIDE SEQUENCE [LARGE SCALE GENOMIC DNA]</scope>
    <source>
        <strain evidence="4">DTO 134E9</strain>
    </source>
</reference>
<dbReference type="OrthoDB" id="543156at2759"/>
<keyword evidence="1" id="KW-0472">Membrane</keyword>
<dbReference type="PANTHER" id="PTHR43130">
    <property type="entry name" value="ARAC-FAMILY TRANSCRIPTIONAL REGULATOR"/>
    <property type="match status" value="1"/>
</dbReference>
<dbReference type="Proteomes" id="UP000184383">
    <property type="component" value="Unassembled WGS sequence"/>
</dbReference>
<organism evidence="3 4">
    <name type="scientific">Aspergillus wentii DTO 134E9</name>
    <dbReference type="NCBI Taxonomy" id="1073089"/>
    <lineage>
        <taxon>Eukaryota</taxon>
        <taxon>Fungi</taxon>
        <taxon>Dikarya</taxon>
        <taxon>Ascomycota</taxon>
        <taxon>Pezizomycotina</taxon>
        <taxon>Eurotiomycetes</taxon>
        <taxon>Eurotiomycetidae</taxon>
        <taxon>Eurotiales</taxon>
        <taxon>Aspergillaceae</taxon>
        <taxon>Aspergillus</taxon>
        <taxon>Aspergillus subgen. Cremei</taxon>
    </lineage>
</organism>
<keyword evidence="4" id="KW-1185">Reference proteome</keyword>
<dbReference type="STRING" id="1073089.A0A1L9RD24"/>
<dbReference type="PANTHER" id="PTHR43130:SF3">
    <property type="entry name" value="HTH-TYPE TRANSCRIPTIONAL REGULATOR RV1931C"/>
    <property type="match status" value="1"/>
</dbReference>
<evidence type="ECO:0000256" key="1">
    <source>
        <dbReference type="SAM" id="Phobius"/>
    </source>
</evidence>
<protein>
    <recommendedName>
        <fullName evidence="2">DJ-1/PfpI domain-containing protein</fullName>
    </recommendedName>
</protein>
<dbReference type="Pfam" id="PF01965">
    <property type="entry name" value="DJ-1_PfpI"/>
    <property type="match status" value="1"/>
</dbReference>
<sequence length="235" mass="25526">MSSVSSIRQYRVGVILFEGADILDFAAPIEILSHASRNRNPDDPDRIFNIETIARTRAISAKGPLAIQADVLLDDVFHNIGEYDILVVPGSSPSIVKTLIGSNSPELDLIRKFATLPLTAQGEPRVLFSVCTGAILLGAAGVLLGVTVTTHHKAFDWLRDVCFQGNEDRMPPPEIIHKRYVDGGLMRNGTVRLLTAGGVSCGLDASLFLVSQLTTPDMAAFVARVVEYDWKQPTE</sequence>
<dbReference type="RefSeq" id="XP_040686526.1">
    <property type="nucleotide sequence ID" value="XM_040832075.1"/>
</dbReference>
<evidence type="ECO:0000313" key="4">
    <source>
        <dbReference type="Proteomes" id="UP000184383"/>
    </source>
</evidence>
<proteinExistence type="predicted"/>
<dbReference type="SUPFAM" id="SSF52317">
    <property type="entry name" value="Class I glutamine amidotransferase-like"/>
    <property type="match status" value="1"/>
</dbReference>
<dbReference type="Gene3D" id="3.40.50.880">
    <property type="match status" value="1"/>
</dbReference>
<dbReference type="EMBL" id="KV878214">
    <property type="protein sequence ID" value="OJJ32849.1"/>
    <property type="molecule type" value="Genomic_DNA"/>
</dbReference>
<dbReference type="InterPro" id="IPR029062">
    <property type="entry name" value="Class_I_gatase-like"/>
</dbReference>
<dbReference type="InterPro" id="IPR002818">
    <property type="entry name" value="DJ-1/PfpI"/>
</dbReference>
<dbReference type="VEuPathDB" id="FungiDB:ASPWEDRAFT_185315"/>
<dbReference type="InterPro" id="IPR052158">
    <property type="entry name" value="INH-QAR"/>
</dbReference>
<keyword evidence="1" id="KW-1133">Transmembrane helix</keyword>
<dbReference type="AlphaFoldDB" id="A0A1L9RD24"/>
<keyword evidence="1" id="KW-0812">Transmembrane</keyword>
<accession>A0A1L9RD24</accession>
<dbReference type="GeneID" id="63747923"/>
<evidence type="ECO:0000259" key="2">
    <source>
        <dbReference type="Pfam" id="PF01965"/>
    </source>
</evidence>
<name>A0A1L9RD24_ASPWE</name>
<gene>
    <name evidence="3" type="ORF">ASPWEDRAFT_185315</name>
</gene>
<feature type="transmembrane region" description="Helical" evidence="1">
    <location>
        <begin position="126"/>
        <end position="149"/>
    </location>
</feature>
<evidence type="ECO:0000313" key="3">
    <source>
        <dbReference type="EMBL" id="OJJ32849.1"/>
    </source>
</evidence>